<proteinExistence type="predicted"/>
<reference evidence="2 3" key="1">
    <citation type="submission" date="2016-07" db="EMBL/GenBank/DDBJ databases">
        <title>Multiple horizontal gene transfer events from other fungi enriched the ability of initially mycotrophic Trichoderma (Ascomycota) to feed on dead plant biomass.</title>
        <authorList>
            <consortium name="DOE Joint Genome Institute"/>
            <person name="Aerts A."/>
            <person name="Atanasova L."/>
            <person name="Chenthamara K."/>
            <person name="Zhang J."/>
            <person name="Grujic M."/>
            <person name="Henrissat B."/>
            <person name="Kuo A."/>
            <person name="Salamov A."/>
            <person name="Lipzen A."/>
            <person name="Labutti K."/>
            <person name="Barry K."/>
            <person name="Miao Y."/>
            <person name="Rahimi M.J."/>
            <person name="Shen Q."/>
            <person name="Grigoriev I.V."/>
            <person name="Kubicek C.P."/>
            <person name="Druzhinina I.S."/>
        </authorList>
    </citation>
    <scope>NUCLEOTIDE SEQUENCE [LARGE SCALE GENOMIC DNA]</scope>
    <source>
        <strain evidence="2 3">CBS 226.95</strain>
    </source>
</reference>
<dbReference type="Proteomes" id="UP000241690">
    <property type="component" value="Unassembled WGS sequence"/>
</dbReference>
<sequence length="214" mass="22957">GQRPSTLTLPCVPYEHTHLTSNIEPGTSFSFPSFFPLLAGADPEVAGKPRGWSFCQKKRVRSHTNSTCKPATPPPLASFFFSLSPRLSFASPLSLASLPASNQKAAAALSPLDALQLPPGSRISSETTPPARHPDWPSPRGTRGPFLGPLQGLQVLMSLCPHALGPIREPDACDGRKPLQSLGGNQRYGICCCQGPSVRARIFFISRQPVHGRN</sequence>
<evidence type="ECO:0000313" key="3">
    <source>
        <dbReference type="Proteomes" id="UP000241690"/>
    </source>
</evidence>
<feature type="region of interest" description="Disordered" evidence="1">
    <location>
        <begin position="118"/>
        <end position="143"/>
    </location>
</feature>
<dbReference type="GeneID" id="36629737"/>
<accession>A0A2T4APQ8</accession>
<dbReference type="AlphaFoldDB" id="A0A2T4APQ8"/>
<keyword evidence="3" id="KW-1185">Reference proteome</keyword>
<protein>
    <submittedName>
        <fullName evidence="2">Uncharacterized protein</fullName>
    </submittedName>
</protein>
<organism evidence="2 3">
    <name type="scientific">Trichoderma harzianum CBS 226.95</name>
    <dbReference type="NCBI Taxonomy" id="983964"/>
    <lineage>
        <taxon>Eukaryota</taxon>
        <taxon>Fungi</taxon>
        <taxon>Dikarya</taxon>
        <taxon>Ascomycota</taxon>
        <taxon>Pezizomycotina</taxon>
        <taxon>Sordariomycetes</taxon>
        <taxon>Hypocreomycetidae</taxon>
        <taxon>Hypocreales</taxon>
        <taxon>Hypocreaceae</taxon>
        <taxon>Trichoderma</taxon>
    </lineage>
</organism>
<gene>
    <name evidence="2" type="ORF">M431DRAFT_544295</name>
</gene>
<evidence type="ECO:0000313" key="2">
    <source>
        <dbReference type="EMBL" id="PTB59062.1"/>
    </source>
</evidence>
<evidence type="ECO:0000256" key="1">
    <source>
        <dbReference type="SAM" id="MobiDB-lite"/>
    </source>
</evidence>
<name>A0A2T4APQ8_TRIHA</name>
<feature type="non-terminal residue" evidence="2">
    <location>
        <position position="1"/>
    </location>
</feature>
<dbReference type="EMBL" id="KZ679676">
    <property type="protein sequence ID" value="PTB59062.1"/>
    <property type="molecule type" value="Genomic_DNA"/>
</dbReference>
<dbReference type="RefSeq" id="XP_024778739.1">
    <property type="nucleotide sequence ID" value="XM_024921160.1"/>
</dbReference>